<feature type="compositionally biased region" description="Low complexity" evidence="1">
    <location>
        <begin position="32"/>
        <end position="45"/>
    </location>
</feature>
<keyword evidence="3" id="KW-1185">Reference proteome</keyword>
<dbReference type="STRING" id="1314783.A0A165RL90"/>
<feature type="compositionally biased region" description="Basic and acidic residues" evidence="1">
    <location>
        <begin position="1"/>
        <end position="15"/>
    </location>
</feature>
<proteinExistence type="predicted"/>
<feature type="region of interest" description="Disordered" evidence="1">
    <location>
        <begin position="1"/>
        <end position="81"/>
    </location>
</feature>
<dbReference type="AlphaFoldDB" id="A0A165RL90"/>
<accession>A0A165RL90</accession>
<feature type="compositionally biased region" description="Basic residues" evidence="1">
    <location>
        <begin position="55"/>
        <end position="68"/>
    </location>
</feature>
<gene>
    <name evidence="2" type="ORF">DAEQUDRAFT_764155</name>
</gene>
<dbReference type="OrthoDB" id="10548093at2759"/>
<dbReference type="EMBL" id="KV429048">
    <property type="protein sequence ID" value="KZT70899.1"/>
    <property type="molecule type" value="Genomic_DNA"/>
</dbReference>
<evidence type="ECO:0000313" key="2">
    <source>
        <dbReference type="EMBL" id="KZT70899.1"/>
    </source>
</evidence>
<evidence type="ECO:0000256" key="1">
    <source>
        <dbReference type="SAM" id="MobiDB-lite"/>
    </source>
</evidence>
<protein>
    <submittedName>
        <fullName evidence="2">Uncharacterized protein</fullName>
    </submittedName>
</protein>
<organism evidence="2 3">
    <name type="scientific">Daedalea quercina L-15889</name>
    <dbReference type="NCBI Taxonomy" id="1314783"/>
    <lineage>
        <taxon>Eukaryota</taxon>
        <taxon>Fungi</taxon>
        <taxon>Dikarya</taxon>
        <taxon>Basidiomycota</taxon>
        <taxon>Agaricomycotina</taxon>
        <taxon>Agaricomycetes</taxon>
        <taxon>Polyporales</taxon>
        <taxon>Fomitopsis</taxon>
    </lineage>
</organism>
<name>A0A165RL90_9APHY</name>
<evidence type="ECO:0000313" key="3">
    <source>
        <dbReference type="Proteomes" id="UP000076727"/>
    </source>
</evidence>
<sequence length="261" mass="28629">MASVHTDVEHQRPQDHCQVSTASSDRHSDGQSEPPSSSVRSSSEPPDFPSDYSKTHGRSTSRSGKGRARYSPYPASPRGNRLGRIKLSDLVDRLGTDLPLALLTTSGPTSDAPGVTDHLSDDAITRMIRMQRSALNARILECSTLYSKITEKEQQLAFLKSIVETQENTVNVTEKTLGELEAVAHQHGIDVEPRIQAMVNTDRHKWHRAMKLEATSLSDSSDESDENSDIYGPIGELREDFLAAINGKALARERAGTPARV</sequence>
<dbReference type="Proteomes" id="UP000076727">
    <property type="component" value="Unassembled WGS sequence"/>
</dbReference>
<reference evidence="2 3" key="1">
    <citation type="journal article" date="2016" name="Mol. Biol. Evol.">
        <title>Comparative Genomics of Early-Diverging Mushroom-Forming Fungi Provides Insights into the Origins of Lignocellulose Decay Capabilities.</title>
        <authorList>
            <person name="Nagy L.G."/>
            <person name="Riley R."/>
            <person name="Tritt A."/>
            <person name="Adam C."/>
            <person name="Daum C."/>
            <person name="Floudas D."/>
            <person name="Sun H."/>
            <person name="Yadav J.S."/>
            <person name="Pangilinan J."/>
            <person name="Larsson K.H."/>
            <person name="Matsuura K."/>
            <person name="Barry K."/>
            <person name="Labutti K."/>
            <person name="Kuo R."/>
            <person name="Ohm R.A."/>
            <person name="Bhattacharya S.S."/>
            <person name="Shirouzu T."/>
            <person name="Yoshinaga Y."/>
            <person name="Martin F.M."/>
            <person name="Grigoriev I.V."/>
            <person name="Hibbett D.S."/>
        </authorList>
    </citation>
    <scope>NUCLEOTIDE SEQUENCE [LARGE SCALE GENOMIC DNA]</scope>
    <source>
        <strain evidence="2 3">L-15889</strain>
    </source>
</reference>